<organism evidence="1 2">
    <name type="scientific">Polaribacter marinivivus</name>
    <dbReference type="NCBI Taxonomy" id="1524260"/>
    <lineage>
        <taxon>Bacteria</taxon>
        <taxon>Pseudomonadati</taxon>
        <taxon>Bacteroidota</taxon>
        <taxon>Flavobacteriia</taxon>
        <taxon>Flavobacteriales</taxon>
        <taxon>Flavobacteriaceae</taxon>
    </lineage>
</organism>
<dbReference type="EMBL" id="JBHSCY010000001">
    <property type="protein sequence ID" value="MFC4267902.1"/>
    <property type="molecule type" value="Genomic_DNA"/>
</dbReference>
<name>A0ABV8R7D6_9FLAO</name>
<protein>
    <submittedName>
        <fullName evidence="1">Uncharacterized protein</fullName>
    </submittedName>
</protein>
<dbReference type="RefSeq" id="WP_377408057.1">
    <property type="nucleotide sequence ID" value="NZ_JBHSCY010000001.1"/>
</dbReference>
<accession>A0ABV8R7D6</accession>
<evidence type="ECO:0000313" key="2">
    <source>
        <dbReference type="Proteomes" id="UP001595826"/>
    </source>
</evidence>
<sequence length="118" mass="13792">MKNNYKIEYKAQTRGALYEILVEDNLLSFKSYNDSKTIVLTEEQVKALTNEINNINLKAINDLEAPTTKRFTDGVMIAYFKINRAENSYKSSEFDHEYPPKELQTLFKILKKYINKKG</sequence>
<evidence type="ECO:0000313" key="1">
    <source>
        <dbReference type="EMBL" id="MFC4267902.1"/>
    </source>
</evidence>
<dbReference type="Proteomes" id="UP001595826">
    <property type="component" value="Unassembled WGS sequence"/>
</dbReference>
<reference evidence="2" key="1">
    <citation type="journal article" date="2019" name="Int. J. Syst. Evol. Microbiol.">
        <title>The Global Catalogue of Microorganisms (GCM) 10K type strain sequencing project: providing services to taxonomists for standard genome sequencing and annotation.</title>
        <authorList>
            <consortium name="The Broad Institute Genomics Platform"/>
            <consortium name="The Broad Institute Genome Sequencing Center for Infectious Disease"/>
            <person name="Wu L."/>
            <person name="Ma J."/>
        </authorList>
    </citation>
    <scope>NUCLEOTIDE SEQUENCE [LARGE SCALE GENOMIC DNA]</scope>
    <source>
        <strain evidence="2">CECT 8655</strain>
    </source>
</reference>
<comment type="caution">
    <text evidence="1">The sequence shown here is derived from an EMBL/GenBank/DDBJ whole genome shotgun (WGS) entry which is preliminary data.</text>
</comment>
<gene>
    <name evidence="1" type="ORF">ACFOWD_03195</name>
</gene>
<keyword evidence="2" id="KW-1185">Reference proteome</keyword>
<proteinExistence type="predicted"/>